<dbReference type="Pfam" id="PF00440">
    <property type="entry name" value="TetR_N"/>
    <property type="match status" value="1"/>
</dbReference>
<dbReference type="RefSeq" id="WP_274354578.1">
    <property type="nucleotide sequence ID" value="NZ_JAQZSM010000082.1"/>
</dbReference>
<keyword evidence="2 4" id="KW-0238">DNA-binding</keyword>
<dbReference type="InterPro" id="IPR036271">
    <property type="entry name" value="Tet_transcr_reg_TetR-rel_C_sf"/>
</dbReference>
<proteinExistence type="predicted"/>
<keyword evidence="7" id="KW-1185">Reference proteome</keyword>
<comment type="caution">
    <text evidence="6">The sequence shown here is derived from an EMBL/GenBank/DDBJ whole genome shotgun (WGS) entry which is preliminary data.</text>
</comment>
<reference evidence="6" key="1">
    <citation type="submission" date="2023-02" db="EMBL/GenBank/DDBJ databases">
        <title>Description of Roseinatronobacter alkalisoli sp. nov., an alkaliphilic bacerium isolated from soda soil.</title>
        <authorList>
            <person name="Wei W."/>
        </authorList>
    </citation>
    <scope>NUCLEOTIDE SEQUENCE</scope>
    <source>
        <strain evidence="6">HJB301</strain>
    </source>
</reference>
<evidence type="ECO:0000259" key="5">
    <source>
        <dbReference type="PROSITE" id="PS50977"/>
    </source>
</evidence>
<accession>A0ABT5TFM3</accession>
<dbReference type="SUPFAM" id="SSF48498">
    <property type="entry name" value="Tetracyclin repressor-like, C-terminal domain"/>
    <property type="match status" value="1"/>
</dbReference>
<dbReference type="PANTHER" id="PTHR30055">
    <property type="entry name" value="HTH-TYPE TRANSCRIPTIONAL REGULATOR RUTR"/>
    <property type="match status" value="1"/>
</dbReference>
<dbReference type="SUPFAM" id="SSF46689">
    <property type="entry name" value="Homeodomain-like"/>
    <property type="match status" value="1"/>
</dbReference>
<name>A0ABT5TFM3_9RHOB</name>
<keyword evidence="1" id="KW-0805">Transcription regulation</keyword>
<dbReference type="EMBL" id="JAQZSM010000082">
    <property type="protein sequence ID" value="MDD7973927.1"/>
    <property type="molecule type" value="Genomic_DNA"/>
</dbReference>
<protein>
    <submittedName>
        <fullName evidence="6">TetR-like C-terminal domain-containing protein</fullName>
    </submittedName>
</protein>
<dbReference type="Pfam" id="PF16859">
    <property type="entry name" value="TetR_C_11"/>
    <property type="match status" value="1"/>
</dbReference>
<keyword evidence="3" id="KW-0804">Transcription</keyword>
<feature type="DNA-binding region" description="H-T-H motif" evidence="4">
    <location>
        <begin position="44"/>
        <end position="63"/>
    </location>
</feature>
<feature type="domain" description="HTH tetR-type" evidence="5">
    <location>
        <begin position="21"/>
        <end position="81"/>
    </location>
</feature>
<sequence>MERKSSDRKARAPSGAAVQKIELTEALYRALFFEWAEHGFSALSLERVAARAGAGKAAIYRRWPGKLQFADEAVNALGLKMAAFGDKGSLEADIRAFHRRLRIVFRHPVVRKILPDIYAEAARSDEMKAISDRVAQTRRDEAKKVIDRAISRGELPEAIDRDIALDFLPSSIYWRMVVIKSSLSEAQLRLHAQGTTAALKSLW</sequence>
<dbReference type="Proteomes" id="UP001431784">
    <property type="component" value="Unassembled WGS sequence"/>
</dbReference>
<evidence type="ECO:0000313" key="7">
    <source>
        <dbReference type="Proteomes" id="UP001431784"/>
    </source>
</evidence>
<dbReference type="Gene3D" id="1.10.357.10">
    <property type="entry name" value="Tetracycline Repressor, domain 2"/>
    <property type="match status" value="1"/>
</dbReference>
<evidence type="ECO:0000256" key="4">
    <source>
        <dbReference type="PROSITE-ProRule" id="PRU00335"/>
    </source>
</evidence>
<evidence type="ECO:0000256" key="1">
    <source>
        <dbReference type="ARBA" id="ARBA00023015"/>
    </source>
</evidence>
<dbReference type="PROSITE" id="PS50977">
    <property type="entry name" value="HTH_TETR_2"/>
    <property type="match status" value="1"/>
</dbReference>
<dbReference type="PANTHER" id="PTHR30055:SF148">
    <property type="entry name" value="TETR-FAMILY TRANSCRIPTIONAL REGULATOR"/>
    <property type="match status" value="1"/>
</dbReference>
<organism evidence="6 7">
    <name type="scientific">Roseinatronobacter alkalisoli</name>
    <dbReference type="NCBI Taxonomy" id="3028235"/>
    <lineage>
        <taxon>Bacteria</taxon>
        <taxon>Pseudomonadati</taxon>
        <taxon>Pseudomonadota</taxon>
        <taxon>Alphaproteobacteria</taxon>
        <taxon>Rhodobacterales</taxon>
        <taxon>Paracoccaceae</taxon>
        <taxon>Roseinatronobacter</taxon>
    </lineage>
</organism>
<dbReference type="InterPro" id="IPR050109">
    <property type="entry name" value="HTH-type_TetR-like_transc_reg"/>
</dbReference>
<dbReference type="InterPro" id="IPR001647">
    <property type="entry name" value="HTH_TetR"/>
</dbReference>
<evidence type="ECO:0000256" key="2">
    <source>
        <dbReference type="ARBA" id="ARBA00023125"/>
    </source>
</evidence>
<evidence type="ECO:0000256" key="3">
    <source>
        <dbReference type="ARBA" id="ARBA00023163"/>
    </source>
</evidence>
<gene>
    <name evidence="6" type="ORF">PUT78_23145</name>
</gene>
<dbReference type="Gene3D" id="1.10.10.60">
    <property type="entry name" value="Homeodomain-like"/>
    <property type="match status" value="1"/>
</dbReference>
<dbReference type="InterPro" id="IPR009057">
    <property type="entry name" value="Homeodomain-like_sf"/>
</dbReference>
<dbReference type="InterPro" id="IPR011075">
    <property type="entry name" value="TetR_C"/>
</dbReference>
<evidence type="ECO:0000313" key="6">
    <source>
        <dbReference type="EMBL" id="MDD7973927.1"/>
    </source>
</evidence>